<evidence type="ECO:0000256" key="8">
    <source>
        <dbReference type="ARBA" id="ARBA00022989"/>
    </source>
</evidence>
<proteinExistence type="inferred from homology"/>
<dbReference type="EMBL" id="DQ241796">
    <property type="protein sequence ID" value="ABB90921.1"/>
    <property type="molecule type" value="Genomic_DNA"/>
</dbReference>
<dbReference type="Pfam" id="PF00895">
    <property type="entry name" value="ATP-synt_8"/>
    <property type="match status" value="1"/>
</dbReference>
<dbReference type="AlphaFoldDB" id="Q2Q1L8"/>
<keyword evidence="6 12" id="KW-0812">Transmembrane</keyword>
<keyword evidence="10 12" id="KW-0496">Mitochondrion</keyword>
<keyword evidence="5 12" id="KW-0138">CF(0)</keyword>
<evidence type="ECO:0000256" key="10">
    <source>
        <dbReference type="ARBA" id="ARBA00023128"/>
    </source>
</evidence>
<evidence type="ECO:0000256" key="12">
    <source>
        <dbReference type="RuleBase" id="RU003661"/>
    </source>
</evidence>
<keyword evidence="8 13" id="KW-1133">Transmembrane helix</keyword>
<dbReference type="GO" id="GO:0031966">
    <property type="term" value="C:mitochondrial membrane"/>
    <property type="evidence" value="ECO:0007669"/>
    <property type="project" value="UniProtKB-SubCell"/>
</dbReference>
<evidence type="ECO:0000256" key="1">
    <source>
        <dbReference type="ARBA" id="ARBA00004304"/>
    </source>
</evidence>
<gene>
    <name evidence="14" type="primary">ATP8</name>
</gene>
<evidence type="ECO:0000256" key="3">
    <source>
        <dbReference type="ARBA" id="ARBA00011291"/>
    </source>
</evidence>
<evidence type="ECO:0000256" key="9">
    <source>
        <dbReference type="ARBA" id="ARBA00023065"/>
    </source>
</evidence>
<evidence type="ECO:0000256" key="13">
    <source>
        <dbReference type="SAM" id="Phobius"/>
    </source>
</evidence>
<dbReference type="InterPro" id="IPR001421">
    <property type="entry name" value="ATP8_metazoa"/>
</dbReference>
<sequence>MPQMAPLSWLILFVFFLMILMLFNMMNYFCSLPLLNKSEQSKIKTKNLNWMW</sequence>
<evidence type="ECO:0000256" key="2">
    <source>
        <dbReference type="ARBA" id="ARBA00008892"/>
    </source>
</evidence>
<comment type="subcellular location">
    <subcellularLocation>
        <location evidence="1 12">Mitochondrion membrane</location>
        <topology evidence="1 12">Single-pass membrane protein</topology>
    </subcellularLocation>
</comment>
<dbReference type="GO" id="GO:0045259">
    <property type="term" value="C:proton-transporting ATP synthase complex"/>
    <property type="evidence" value="ECO:0007669"/>
    <property type="project" value="UniProtKB-KW"/>
</dbReference>
<accession>Q2Q1L8</accession>
<keyword evidence="11 13" id="KW-0472">Membrane</keyword>
<organism evidence="14">
    <name type="scientific">Grylloblatta sculleni</name>
    <dbReference type="NCBI Taxonomy" id="357321"/>
    <lineage>
        <taxon>Eukaryota</taxon>
        <taxon>Metazoa</taxon>
        <taxon>Ecdysozoa</taxon>
        <taxon>Arthropoda</taxon>
        <taxon>Hexapoda</taxon>
        <taxon>Insecta</taxon>
        <taxon>Pterygota</taxon>
        <taxon>Neoptera</taxon>
        <taxon>Polyneoptera</taxon>
        <taxon>Grylloblattodea</taxon>
        <taxon>Grylloblattidae</taxon>
        <taxon>Grylloblatta</taxon>
    </lineage>
</organism>
<dbReference type="GO" id="GO:0015078">
    <property type="term" value="F:proton transmembrane transporter activity"/>
    <property type="evidence" value="ECO:0007669"/>
    <property type="project" value="InterPro"/>
</dbReference>
<feature type="transmembrane region" description="Helical" evidence="13">
    <location>
        <begin position="6"/>
        <end position="30"/>
    </location>
</feature>
<reference evidence="14" key="1">
    <citation type="journal article" date="2006" name="Mol. Phylogenet. Evol.">
        <title>Mitochondrial genomics and the new insect order Mantophasmatodea.</title>
        <authorList>
            <person name="Cameron S.L."/>
            <person name="Barker S.C."/>
            <person name="Whiting M.F."/>
        </authorList>
    </citation>
    <scope>NUCLEOTIDE SEQUENCE</scope>
</reference>
<protein>
    <recommendedName>
        <fullName evidence="12">ATP synthase complex subunit 8</fullName>
    </recommendedName>
</protein>
<dbReference type="GO" id="GO:0015986">
    <property type="term" value="P:proton motive force-driven ATP synthesis"/>
    <property type="evidence" value="ECO:0007669"/>
    <property type="project" value="InterPro"/>
</dbReference>
<evidence type="ECO:0000256" key="5">
    <source>
        <dbReference type="ARBA" id="ARBA00022547"/>
    </source>
</evidence>
<evidence type="ECO:0000313" key="14">
    <source>
        <dbReference type="EMBL" id="ABB90921.1"/>
    </source>
</evidence>
<comment type="subunit">
    <text evidence="3">F-type ATPases have 2 components, CF(1) - the catalytic core - and CF(0) - the membrane proton channel.</text>
</comment>
<name>Q2Q1L8_9NEOP</name>
<evidence type="ECO:0000256" key="4">
    <source>
        <dbReference type="ARBA" id="ARBA00022448"/>
    </source>
</evidence>
<keyword evidence="4 12" id="KW-0813">Transport</keyword>
<geneLocation type="mitochondrion" evidence="14"/>
<evidence type="ECO:0000256" key="7">
    <source>
        <dbReference type="ARBA" id="ARBA00022781"/>
    </source>
</evidence>
<evidence type="ECO:0000256" key="11">
    <source>
        <dbReference type="ARBA" id="ARBA00023136"/>
    </source>
</evidence>
<comment type="similarity">
    <text evidence="2 12">Belongs to the ATPase protein 8 family.</text>
</comment>
<keyword evidence="7 12" id="KW-0375">Hydrogen ion transport</keyword>
<keyword evidence="9 12" id="KW-0406">Ion transport</keyword>
<evidence type="ECO:0000256" key="6">
    <source>
        <dbReference type="ARBA" id="ARBA00022692"/>
    </source>
</evidence>